<evidence type="ECO:0000256" key="6">
    <source>
        <dbReference type="ARBA" id="ARBA00023136"/>
    </source>
</evidence>
<feature type="transmembrane region" description="Helical" evidence="8">
    <location>
        <begin position="156"/>
        <end position="181"/>
    </location>
</feature>
<evidence type="ECO:0000256" key="8">
    <source>
        <dbReference type="SAM" id="Phobius"/>
    </source>
</evidence>
<dbReference type="EMBL" id="JBHSSM010000007">
    <property type="protein sequence ID" value="MFC6314464.1"/>
    <property type="molecule type" value="Genomic_DNA"/>
</dbReference>
<evidence type="ECO:0000256" key="4">
    <source>
        <dbReference type="ARBA" id="ARBA00022989"/>
    </source>
</evidence>
<dbReference type="InterPro" id="IPR006037">
    <property type="entry name" value="RCK_C"/>
</dbReference>
<keyword evidence="3 8" id="KW-0812">Transmembrane</keyword>
<evidence type="ECO:0000313" key="10">
    <source>
        <dbReference type="EMBL" id="MFC6314464.1"/>
    </source>
</evidence>
<evidence type="ECO:0000259" key="9">
    <source>
        <dbReference type="PROSITE" id="PS51202"/>
    </source>
</evidence>
<reference evidence="11" key="1">
    <citation type="journal article" date="2019" name="Int. J. Syst. Evol. Microbiol.">
        <title>The Global Catalogue of Microorganisms (GCM) 10K type strain sequencing project: providing services to taxonomists for standard genome sequencing and annotation.</title>
        <authorList>
            <consortium name="The Broad Institute Genomics Platform"/>
            <consortium name="The Broad Institute Genome Sequencing Center for Infectious Disease"/>
            <person name="Wu L."/>
            <person name="Ma J."/>
        </authorList>
    </citation>
    <scope>NUCLEOTIDE SEQUENCE [LARGE SCALE GENOMIC DNA]</scope>
    <source>
        <strain evidence="11">CCM 8897</strain>
    </source>
</reference>
<keyword evidence="5" id="KW-0406">Ion transport</keyword>
<keyword evidence="4 8" id="KW-1133">Transmembrane helix</keyword>
<evidence type="ECO:0000256" key="7">
    <source>
        <dbReference type="ARBA" id="ARBA00023214"/>
    </source>
</evidence>
<feature type="transmembrane region" description="Helical" evidence="8">
    <location>
        <begin position="227"/>
        <end position="247"/>
    </location>
</feature>
<comment type="caution">
    <text evidence="10">The sequence shown here is derived from an EMBL/GenBank/DDBJ whole genome shotgun (WGS) entry which is preliminary data.</text>
</comment>
<evidence type="ECO:0000256" key="2">
    <source>
        <dbReference type="ARBA" id="ARBA00022448"/>
    </source>
</evidence>
<keyword evidence="2" id="KW-0813">Transport</keyword>
<protein>
    <submittedName>
        <fullName evidence="10">ClC family H(+)/Cl(-) exchange transporter</fullName>
    </submittedName>
</protein>
<organism evidence="10 11">
    <name type="scientific">Lapidilactobacillus achengensis</name>
    <dbReference type="NCBI Taxonomy" id="2486000"/>
    <lineage>
        <taxon>Bacteria</taxon>
        <taxon>Bacillati</taxon>
        <taxon>Bacillota</taxon>
        <taxon>Bacilli</taxon>
        <taxon>Lactobacillales</taxon>
        <taxon>Lactobacillaceae</taxon>
        <taxon>Lapidilactobacillus</taxon>
    </lineage>
</organism>
<name>A0ABW1UKJ8_9LACO</name>
<feature type="transmembrane region" description="Helical" evidence="8">
    <location>
        <begin position="20"/>
        <end position="40"/>
    </location>
</feature>
<feature type="transmembrane region" description="Helical" evidence="8">
    <location>
        <begin position="267"/>
        <end position="284"/>
    </location>
</feature>
<feature type="transmembrane region" description="Helical" evidence="8">
    <location>
        <begin position="188"/>
        <end position="207"/>
    </location>
</feature>
<feature type="domain" description="RCK C-terminal" evidence="9">
    <location>
        <begin position="430"/>
        <end position="511"/>
    </location>
</feature>
<keyword evidence="11" id="KW-1185">Reference proteome</keyword>
<dbReference type="PANTHER" id="PTHR45711">
    <property type="entry name" value="CHLORIDE CHANNEL PROTEIN"/>
    <property type="match status" value="1"/>
</dbReference>
<evidence type="ECO:0000256" key="3">
    <source>
        <dbReference type="ARBA" id="ARBA00022692"/>
    </source>
</evidence>
<dbReference type="Pfam" id="PF00654">
    <property type="entry name" value="Voltage_CLC"/>
    <property type="match status" value="1"/>
</dbReference>
<feature type="transmembrane region" description="Helical" evidence="8">
    <location>
        <begin position="400"/>
        <end position="420"/>
    </location>
</feature>
<proteinExistence type="predicted"/>
<dbReference type="SUPFAM" id="SSF81340">
    <property type="entry name" value="Clc chloride channel"/>
    <property type="match status" value="1"/>
</dbReference>
<dbReference type="Gene3D" id="3.30.70.1450">
    <property type="entry name" value="Regulator of K+ conductance, C-terminal domain"/>
    <property type="match status" value="1"/>
</dbReference>
<accession>A0ABW1UKJ8</accession>
<dbReference type="PANTHER" id="PTHR45711:SF6">
    <property type="entry name" value="CHLORIDE CHANNEL PROTEIN"/>
    <property type="match status" value="1"/>
</dbReference>
<sequence length="521" mass="56618">MLTVRKLRATLDTTHVSYIFKGLLVGLIAGLGVSLFRLLIEESLRGWRFLYGRAHGNGWWLVLIVALLVLIGVINVVLIKQQPHIMGSGIPEVEAQLEGSLQLHWWSILWRKFVGGVLAIGAGLFLGREGPSIQLGSSIGEGFAALTKEKGTDARVLIAAGAASGLSAAFNAPMAGTMFVLEEVYHNFSPLVWMTALSGAVGANFVSSNFFGLTPVLHLEYADNFPLALYWHLILLGIFLGVMGIVYQRILLYMPKLYEKIGKLPRYADGIVPLLLVTIVGYYWPQTLGGGNGLILSLAQQQPAALVVFGLFSLRFIFSMISYGSGLPGGIFLPILTLGALLGDFYAVIMVNLHLLPKALILNLVIVAMAGYFAGIGKAPFTAILLITEMVGNLSHLMPLAVVSLTAYLVVDLLGGAPIYESLAAKMTLDQKLAKLTGRNDRIEIPVFEGTRFVGLQVRDVEWPTNTLLMSIHRGSREVIPKGDTEILAGDTLVILTDHNQRAQVKKEIIALSQQPDRVRI</sequence>
<evidence type="ECO:0000256" key="1">
    <source>
        <dbReference type="ARBA" id="ARBA00004141"/>
    </source>
</evidence>
<feature type="transmembrane region" description="Helical" evidence="8">
    <location>
        <begin position="331"/>
        <end position="355"/>
    </location>
</feature>
<dbReference type="CDD" id="cd01031">
    <property type="entry name" value="EriC"/>
    <property type="match status" value="1"/>
</dbReference>
<dbReference type="PROSITE" id="PS51202">
    <property type="entry name" value="RCK_C"/>
    <property type="match status" value="1"/>
</dbReference>
<dbReference type="SUPFAM" id="SSF116726">
    <property type="entry name" value="TrkA C-terminal domain-like"/>
    <property type="match status" value="1"/>
</dbReference>
<dbReference type="Proteomes" id="UP001596310">
    <property type="component" value="Unassembled WGS sequence"/>
</dbReference>
<dbReference type="Pfam" id="PF02080">
    <property type="entry name" value="TrkA_C"/>
    <property type="match status" value="1"/>
</dbReference>
<dbReference type="RefSeq" id="WP_379861088.1">
    <property type="nucleotide sequence ID" value="NZ_JBHSSM010000007.1"/>
</dbReference>
<feature type="transmembrane region" description="Helical" evidence="8">
    <location>
        <begin position="304"/>
        <end position="324"/>
    </location>
</feature>
<evidence type="ECO:0000313" key="11">
    <source>
        <dbReference type="Proteomes" id="UP001596310"/>
    </source>
</evidence>
<keyword evidence="7" id="KW-0868">Chloride</keyword>
<keyword evidence="6 8" id="KW-0472">Membrane</keyword>
<dbReference type="InterPro" id="IPR001807">
    <property type="entry name" value="ClC"/>
</dbReference>
<dbReference type="InterPro" id="IPR036721">
    <property type="entry name" value="RCK_C_sf"/>
</dbReference>
<dbReference type="Gene3D" id="1.10.3080.10">
    <property type="entry name" value="Clc chloride channel"/>
    <property type="match status" value="1"/>
</dbReference>
<feature type="transmembrane region" description="Helical" evidence="8">
    <location>
        <begin position="361"/>
        <end position="388"/>
    </location>
</feature>
<feature type="transmembrane region" description="Helical" evidence="8">
    <location>
        <begin position="60"/>
        <end position="79"/>
    </location>
</feature>
<gene>
    <name evidence="10" type="ORF">ACFQHW_02640</name>
</gene>
<dbReference type="PRINTS" id="PR00762">
    <property type="entry name" value="CLCHANNEL"/>
</dbReference>
<dbReference type="InterPro" id="IPR014743">
    <property type="entry name" value="Cl-channel_core"/>
</dbReference>
<comment type="subcellular location">
    <subcellularLocation>
        <location evidence="1">Membrane</location>
        <topology evidence="1">Multi-pass membrane protein</topology>
    </subcellularLocation>
</comment>
<evidence type="ECO:0000256" key="5">
    <source>
        <dbReference type="ARBA" id="ARBA00023065"/>
    </source>
</evidence>